<feature type="transmembrane region" description="Helical" evidence="1">
    <location>
        <begin position="259"/>
        <end position="280"/>
    </location>
</feature>
<keyword evidence="2" id="KW-0732">Signal</keyword>
<dbReference type="InterPro" id="IPR000160">
    <property type="entry name" value="GGDEF_dom"/>
</dbReference>
<evidence type="ECO:0000313" key="5">
    <source>
        <dbReference type="Proteomes" id="UP000070433"/>
    </source>
</evidence>
<dbReference type="Pfam" id="PF07695">
    <property type="entry name" value="7TMR-DISM_7TM"/>
    <property type="match status" value="1"/>
</dbReference>
<dbReference type="InterPro" id="IPR029787">
    <property type="entry name" value="Nucleotide_cyclase"/>
</dbReference>
<dbReference type="SUPFAM" id="SSF55073">
    <property type="entry name" value="Nucleotide cyclase"/>
    <property type="match status" value="1"/>
</dbReference>
<dbReference type="PANTHER" id="PTHR44757:SF2">
    <property type="entry name" value="BIOFILM ARCHITECTURE MAINTENANCE PROTEIN MBAA"/>
    <property type="match status" value="1"/>
</dbReference>
<dbReference type="InterPro" id="IPR043128">
    <property type="entry name" value="Rev_trsase/Diguanyl_cyclase"/>
</dbReference>
<reference evidence="4 5" key="1">
    <citation type="journal article" date="2014" name="Int. J. Syst. Evol. Microbiol.">
        <title>Ramlibacter solisilvae sp. nov., isolated from forest soil, and emended description of the genus Ramlibacter.</title>
        <authorList>
            <person name="Lee H.J."/>
            <person name="Lee S.H."/>
            <person name="Lee S.S."/>
            <person name="Lee J.S."/>
            <person name="Kim Y."/>
            <person name="Kim S.C."/>
            <person name="Jeon C.O."/>
        </authorList>
    </citation>
    <scope>NUCLEOTIDE SEQUENCE [LARGE SCALE GENOMIC DNA]</scope>
    <source>
        <strain evidence="4 5">5-10</strain>
    </source>
</reference>
<keyword evidence="1" id="KW-0812">Transmembrane</keyword>
<feature type="transmembrane region" description="Helical" evidence="1">
    <location>
        <begin position="316"/>
        <end position="333"/>
    </location>
</feature>
<feature type="domain" description="GGDEF" evidence="3">
    <location>
        <begin position="414"/>
        <end position="545"/>
    </location>
</feature>
<feature type="transmembrane region" description="Helical" evidence="1">
    <location>
        <begin position="164"/>
        <end position="186"/>
    </location>
</feature>
<feature type="transmembrane region" description="Helical" evidence="1">
    <location>
        <begin position="292"/>
        <end position="309"/>
    </location>
</feature>
<gene>
    <name evidence="4" type="ORF">UC35_09440</name>
</gene>
<dbReference type="PANTHER" id="PTHR44757">
    <property type="entry name" value="DIGUANYLATE CYCLASE DGCP"/>
    <property type="match status" value="1"/>
</dbReference>
<feature type="transmembrane region" description="Helical" evidence="1">
    <location>
        <begin position="198"/>
        <end position="221"/>
    </location>
</feature>
<feature type="signal peptide" evidence="2">
    <location>
        <begin position="1"/>
        <end position="15"/>
    </location>
</feature>
<evidence type="ECO:0000259" key="3">
    <source>
        <dbReference type="PROSITE" id="PS50887"/>
    </source>
</evidence>
<evidence type="ECO:0000313" key="4">
    <source>
        <dbReference type="EMBL" id="AMO23073.1"/>
    </source>
</evidence>
<dbReference type="AlphaFoldDB" id="A0A127JT64"/>
<sequence>MACLALFLFAGLAHAAPPEGDITLQGEFWVDDSGKLGIEEVAGGAARLQPVERHRAYPLGDGALWLRYDIPALDAQQRWHLLLSGAAFLNRASLFVRGPDGRWQEQRAGDHTPVSQWHRPHFSPLFTLPQAPGPVWLRLENRPAPASPFVQLLSESSVERNNSWTYLLVGGYVGFCLLVFVVGLMHARMYADIAFDTYCLYVACMLLFQLSFTGFGGLFLWPGSAGFNDAAPGLFLFLMVATGIWFIREATAVKRHSRIVDRAVLGFSLFGAAFACVYVFHPSPAAYRVLNLYGLLSVLLSMSVCLWTWHKGETHSGWLFLGFLPVHLAYPFPALRAAGVLPDSWATQYAVMMGTALEIPLLLYILHRRAKDFSENRARMRVLDSTDPLTGLTSTPVLRLRLRDALRRGARSGTRCTALMVELANHGEIVSALGREAGDRALVVAASRLSSLVREVDTVCRIADARFALLLEGPQAEETRRKLAQHIVARGLEPVTQLAPDLALRFRAVSAWAPDEGSRADANAQESLLMARLNFGLDQLLEDPRKVVHHLEPSRGAVEGTAAAPA</sequence>
<protein>
    <recommendedName>
        <fullName evidence="3">GGDEF domain-containing protein</fullName>
    </recommendedName>
</protein>
<dbReference type="PROSITE" id="PS50887">
    <property type="entry name" value="GGDEF"/>
    <property type="match status" value="1"/>
</dbReference>
<dbReference type="Pfam" id="PF07696">
    <property type="entry name" value="7TMR-DISMED2"/>
    <property type="match status" value="1"/>
</dbReference>
<keyword evidence="1" id="KW-1133">Transmembrane helix</keyword>
<dbReference type="Pfam" id="PF00990">
    <property type="entry name" value="GGDEF"/>
    <property type="match status" value="1"/>
</dbReference>
<evidence type="ECO:0000256" key="2">
    <source>
        <dbReference type="SAM" id="SignalP"/>
    </source>
</evidence>
<dbReference type="NCBIfam" id="TIGR00254">
    <property type="entry name" value="GGDEF"/>
    <property type="match status" value="1"/>
</dbReference>
<keyword evidence="5" id="KW-1185">Reference proteome</keyword>
<name>A0A127JT64_9BURK</name>
<dbReference type="EMBL" id="CP010951">
    <property type="protein sequence ID" value="AMO23073.1"/>
    <property type="molecule type" value="Genomic_DNA"/>
</dbReference>
<keyword evidence="1" id="KW-0472">Membrane</keyword>
<dbReference type="Gene3D" id="2.60.40.2380">
    <property type="match status" value="1"/>
</dbReference>
<dbReference type="InterPro" id="IPR052155">
    <property type="entry name" value="Biofilm_reg_signaling"/>
</dbReference>
<feature type="transmembrane region" description="Helical" evidence="1">
    <location>
        <begin position="227"/>
        <end position="247"/>
    </location>
</feature>
<dbReference type="InterPro" id="IPR011623">
    <property type="entry name" value="7TMR_DISM_rcpt_extracell_dom1"/>
</dbReference>
<dbReference type="Gene3D" id="3.30.70.270">
    <property type="match status" value="1"/>
</dbReference>
<accession>A0A127JT64</accession>
<organism evidence="4 5">
    <name type="scientific">Ramlibacter tataouinensis</name>
    <dbReference type="NCBI Taxonomy" id="94132"/>
    <lineage>
        <taxon>Bacteria</taxon>
        <taxon>Pseudomonadati</taxon>
        <taxon>Pseudomonadota</taxon>
        <taxon>Betaproteobacteria</taxon>
        <taxon>Burkholderiales</taxon>
        <taxon>Comamonadaceae</taxon>
        <taxon>Ramlibacter</taxon>
    </lineage>
</organism>
<feature type="chain" id="PRO_5012700966" description="GGDEF domain-containing protein" evidence="2">
    <location>
        <begin position="16"/>
        <end position="566"/>
    </location>
</feature>
<evidence type="ECO:0000256" key="1">
    <source>
        <dbReference type="SAM" id="Phobius"/>
    </source>
</evidence>
<feature type="transmembrane region" description="Helical" evidence="1">
    <location>
        <begin position="345"/>
        <end position="366"/>
    </location>
</feature>
<dbReference type="SMART" id="SM00267">
    <property type="entry name" value="GGDEF"/>
    <property type="match status" value="1"/>
</dbReference>
<dbReference type="Proteomes" id="UP000070433">
    <property type="component" value="Chromosome"/>
</dbReference>
<proteinExistence type="predicted"/>
<dbReference type="InterPro" id="IPR011622">
    <property type="entry name" value="7TMR_DISM_rcpt_extracell_dom2"/>
</dbReference>